<dbReference type="Proteomes" id="UP000326702">
    <property type="component" value="Chromosome"/>
</dbReference>
<dbReference type="KEGG" id="lxl:KDY119_03422"/>
<keyword evidence="2" id="KW-1185">Reference proteome</keyword>
<name>A0A5P9QF49_9MICO</name>
<evidence type="ECO:0000313" key="2">
    <source>
        <dbReference type="Proteomes" id="UP000326702"/>
    </source>
</evidence>
<accession>A0A5P9QF49</accession>
<sequence>MRILDPETELSRSARRRLDELVGIVQESVSRQFHLVPSPDRVSWGDLDPDALRLVSQRALDGSRESIRLDRFKDARDYVAVADFVDDVLADRLIEVVRGS</sequence>
<dbReference type="EMBL" id="CP045529">
    <property type="protein sequence ID" value="QFU99886.1"/>
    <property type="molecule type" value="Genomic_DNA"/>
</dbReference>
<proteinExistence type="predicted"/>
<evidence type="ECO:0000313" key="1">
    <source>
        <dbReference type="EMBL" id="QFU99886.1"/>
    </source>
</evidence>
<reference evidence="1 2" key="1">
    <citation type="submission" date="2019-10" db="EMBL/GenBank/DDBJ databases">
        <title>Genome sequence of Luteimicrobium xylanilyticum HY-24.</title>
        <authorList>
            <person name="Kim D.Y."/>
            <person name="Park H.-Y."/>
        </authorList>
    </citation>
    <scope>NUCLEOTIDE SEQUENCE [LARGE SCALE GENOMIC DNA]</scope>
    <source>
        <strain evidence="1 2">HY-24</strain>
    </source>
</reference>
<protein>
    <submittedName>
        <fullName evidence="1">Uncharacterized protein</fullName>
    </submittedName>
</protein>
<gene>
    <name evidence="1" type="ORF">KDY119_03422</name>
</gene>
<organism evidence="1 2">
    <name type="scientific">Luteimicrobium xylanilyticum</name>
    <dbReference type="NCBI Taxonomy" id="1133546"/>
    <lineage>
        <taxon>Bacteria</taxon>
        <taxon>Bacillati</taxon>
        <taxon>Actinomycetota</taxon>
        <taxon>Actinomycetes</taxon>
        <taxon>Micrococcales</taxon>
        <taxon>Luteimicrobium</taxon>
    </lineage>
</organism>
<dbReference type="AlphaFoldDB" id="A0A5P9QF49"/>